<organism evidence="1 2">
    <name type="scientific">Bursaphelenchus xylophilus</name>
    <name type="common">Pinewood nematode worm</name>
    <name type="synonym">Aphelenchoides xylophilus</name>
    <dbReference type="NCBI Taxonomy" id="6326"/>
    <lineage>
        <taxon>Eukaryota</taxon>
        <taxon>Metazoa</taxon>
        <taxon>Ecdysozoa</taxon>
        <taxon>Nematoda</taxon>
        <taxon>Chromadorea</taxon>
        <taxon>Rhabditida</taxon>
        <taxon>Tylenchina</taxon>
        <taxon>Tylenchomorpha</taxon>
        <taxon>Aphelenchoidea</taxon>
        <taxon>Aphelenchoididae</taxon>
        <taxon>Bursaphelenchus</taxon>
    </lineage>
</organism>
<protein>
    <submittedName>
        <fullName evidence="2">Uncharacterized protein</fullName>
    </submittedName>
</protein>
<sequence length="68" mass="8356">MNRYWAREREEEEFYNNSKRAHPCLRCGWCRRRRVVCFDPNSLLRPLIEATYLSQSDRHKLNSKVKIK</sequence>
<dbReference type="AlphaFoldDB" id="A0A1I7RSC0"/>
<proteinExistence type="predicted"/>
<evidence type="ECO:0000313" key="1">
    <source>
        <dbReference type="Proteomes" id="UP000095284"/>
    </source>
</evidence>
<dbReference type="WBParaSite" id="BXY_0362400.1">
    <property type="protein sequence ID" value="BXY_0362400.1"/>
    <property type="gene ID" value="BXY_0362400"/>
</dbReference>
<dbReference type="Proteomes" id="UP000095284">
    <property type="component" value="Unplaced"/>
</dbReference>
<evidence type="ECO:0000313" key="2">
    <source>
        <dbReference type="WBParaSite" id="BXY_0362400.1"/>
    </source>
</evidence>
<reference evidence="2" key="1">
    <citation type="submission" date="2016-11" db="UniProtKB">
        <authorList>
            <consortium name="WormBaseParasite"/>
        </authorList>
    </citation>
    <scope>IDENTIFICATION</scope>
</reference>
<accession>A0A1I7RSC0</accession>
<name>A0A1I7RSC0_BURXY</name>